<evidence type="ECO:0000313" key="2">
    <source>
        <dbReference type="EMBL" id="CEM43897.1"/>
    </source>
</evidence>
<feature type="region of interest" description="Disordered" evidence="1">
    <location>
        <begin position="26"/>
        <end position="49"/>
    </location>
</feature>
<name>A0A0G4HIK8_9ALVE</name>
<dbReference type="EMBL" id="CDMZ01002787">
    <property type="protein sequence ID" value="CEM43897.1"/>
    <property type="molecule type" value="Genomic_DNA"/>
</dbReference>
<gene>
    <name evidence="2" type="ORF">Cvel_6980</name>
</gene>
<organism evidence="2">
    <name type="scientific">Chromera velia CCMP2878</name>
    <dbReference type="NCBI Taxonomy" id="1169474"/>
    <lineage>
        <taxon>Eukaryota</taxon>
        <taxon>Sar</taxon>
        <taxon>Alveolata</taxon>
        <taxon>Colpodellida</taxon>
        <taxon>Chromeraceae</taxon>
        <taxon>Chromera</taxon>
    </lineage>
</organism>
<feature type="region of interest" description="Disordered" evidence="1">
    <location>
        <begin position="140"/>
        <end position="173"/>
    </location>
</feature>
<dbReference type="PhylomeDB" id="A0A0G4HIK8"/>
<sequence length="194" mass="20722">MQVTKRLEYSLWCTLELLESLKQNVGGAQQNPFPQSSPPPPKEESDGAIFPSPWILPSPRLTEVRQGSLLLSAPTLREAAATNTFLGGDVKVPNDTAMVRSGVASPRDSDVGFLLDEDLRVDGVRGGWFAGGTILERGSTLSLRLPSPPPHGLSESGPLPQSGLAKKGRDAQAQAAGQEHVAFICIKVSQAEDW</sequence>
<proteinExistence type="predicted"/>
<reference evidence="2" key="1">
    <citation type="submission" date="2014-11" db="EMBL/GenBank/DDBJ databases">
        <authorList>
            <person name="Otto D Thomas"/>
            <person name="Naeem Raeece"/>
        </authorList>
    </citation>
    <scope>NUCLEOTIDE SEQUENCE</scope>
</reference>
<evidence type="ECO:0000256" key="1">
    <source>
        <dbReference type="SAM" id="MobiDB-lite"/>
    </source>
</evidence>
<protein>
    <submittedName>
        <fullName evidence="2">Uncharacterized protein</fullName>
    </submittedName>
</protein>
<dbReference type="AlphaFoldDB" id="A0A0G4HIK8"/>
<accession>A0A0G4HIK8</accession>
<dbReference type="VEuPathDB" id="CryptoDB:Cvel_6980"/>